<reference evidence="1" key="1">
    <citation type="submission" date="2022-06" db="EMBL/GenBank/DDBJ databases">
        <title>Phylogenomic reconstructions and comparative analyses of Kickxellomycotina fungi.</title>
        <authorList>
            <person name="Reynolds N.K."/>
            <person name="Stajich J.E."/>
            <person name="Barry K."/>
            <person name="Grigoriev I.V."/>
            <person name="Crous P."/>
            <person name="Smith M.E."/>
        </authorList>
    </citation>
    <scope>NUCLEOTIDE SEQUENCE</scope>
    <source>
        <strain evidence="1">RSA 2271</strain>
    </source>
</reference>
<gene>
    <name evidence="1" type="ORF">EV182_005757</name>
</gene>
<feature type="non-terminal residue" evidence="1">
    <location>
        <position position="124"/>
    </location>
</feature>
<organism evidence="1 2">
    <name type="scientific">Spiromyces aspiralis</name>
    <dbReference type="NCBI Taxonomy" id="68401"/>
    <lineage>
        <taxon>Eukaryota</taxon>
        <taxon>Fungi</taxon>
        <taxon>Fungi incertae sedis</taxon>
        <taxon>Zoopagomycota</taxon>
        <taxon>Kickxellomycotina</taxon>
        <taxon>Kickxellomycetes</taxon>
        <taxon>Kickxellales</taxon>
        <taxon>Kickxellaceae</taxon>
        <taxon>Spiromyces</taxon>
    </lineage>
</organism>
<name>A0ACC1HC17_9FUNG</name>
<dbReference type="EMBL" id="JAMZIH010007294">
    <property type="protein sequence ID" value="KAJ1673171.1"/>
    <property type="molecule type" value="Genomic_DNA"/>
</dbReference>
<keyword evidence="2" id="KW-1185">Reference proteome</keyword>
<evidence type="ECO:0000313" key="2">
    <source>
        <dbReference type="Proteomes" id="UP001145114"/>
    </source>
</evidence>
<sequence>MMCPKLSADFTMSTSFFTNVSSQPSGRTHLPVDRSPNLLENSSSPRPTPVARARGAVQAVGDAAGPWCPSRSEGTWAIRSGDIEYRVHNDIADHFCVDVRVPAGTDRGGIDIDIDERRQMEIRV</sequence>
<accession>A0ACC1HC17</accession>
<dbReference type="Proteomes" id="UP001145114">
    <property type="component" value="Unassembled WGS sequence"/>
</dbReference>
<proteinExistence type="predicted"/>
<evidence type="ECO:0000313" key="1">
    <source>
        <dbReference type="EMBL" id="KAJ1673171.1"/>
    </source>
</evidence>
<comment type="caution">
    <text evidence="1">The sequence shown here is derived from an EMBL/GenBank/DDBJ whole genome shotgun (WGS) entry which is preliminary data.</text>
</comment>
<protein>
    <submittedName>
        <fullName evidence="1">Uncharacterized protein</fullName>
    </submittedName>
</protein>